<accession>A0ABN2DGI9</accession>
<organism evidence="2 3">
    <name type="scientific">Kribbella sancticallisti</name>
    <dbReference type="NCBI Taxonomy" id="460087"/>
    <lineage>
        <taxon>Bacteria</taxon>
        <taxon>Bacillati</taxon>
        <taxon>Actinomycetota</taxon>
        <taxon>Actinomycetes</taxon>
        <taxon>Propionibacteriales</taxon>
        <taxon>Kribbellaceae</taxon>
        <taxon>Kribbella</taxon>
    </lineage>
</organism>
<comment type="caution">
    <text evidence="2">The sequence shown here is derived from an EMBL/GenBank/DDBJ whole genome shotgun (WGS) entry which is preliminary data.</text>
</comment>
<evidence type="ECO:0000313" key="2">
    <source>
        <dbReference type="EMBL" id="GAA1574877.1"/>
    </source>
</evidence>
<dbReference type="Pfam" id="PF00480">
    <property type="entry name" value="ROK"/>
    <property type="match status" value="1"/>
</dbReference>
<proteinExistence type="inferred from homology"/>
<name>A0ABN2DGI9_9ACTN</name>
<reference evidence="2 3" key="1">
    <citation type="journal article" date="2019" name="Int. J. Syst. Evol. Microbiol.">
        <title>The Global Catalogue of Microorganisms (GCM) 10K type strain sequencing project: providing services to taxonomists for standard genome sequencing and annotation.</title>
        <authorList>
            <consortium name="The Broad Institute Genomics Platform"/>
            <consortium name="The Broad Institute Genome Sequencing Center for Infectious Disease"/>
            <person name="Wu L."/>
            <person name="Ma J."/>
        </authorList>
    </citation>
    <scope>NUCLEOTIDE SEQUENCE [LARGE SCALE GENOMIC DNA]</scope>
    <source>
        <strain evidence="2 3">JCM 14969</strain>
    </source>
</reference>
<gene>
    <name evidence="2" type="ORF">GCM10009789_30420</name>
</gene>
<keyword evidence="3" id="KW-1185">Reference proteome</keyword>
<dbReference type="InterPro" id="IPR000600">
    <property type="entry name" value="ROK"/>
</dbReference>
<dbReference type="PANTHER" id="PTHR18964">
    <property type="entry name" value="ROK (REPRESSOR, ORF, KINASE) FAMILY"/>
    <property type="match status" value="1"/>
</dbReference>
<dbReference type="SUPFAM" id="SSF53067">
    <property type="entry name" value="Actin-like ATPase domain"/>
    <property type="match status" value="1"/>
</dbReference>
<dbReference type="InterPro" id="IPR043129">
    <property type="entry name" value="ATPase_NBD"/>
</dbReference>
<evidence type="ECO:0000313" key="3">
    <source>
        <dbReference type="Proteomes" id="UP001500393"/>
    </source>
</evidence>
<protein>
    <submittedName>
        <fullName evidence="2">ROK family transcriptional regulator</fullName>
    </submittedName>
</protein>
<dbReference type="Proteomes" id="UP001500393">
    <property type="component" value="Unassembled WGS sequence"/>
</dbReference>
<dbReference type="EMBL" id="BAAAOS010000019">
    <property type="protein sequence ID" value="GAA1574877.1"/>
    <property type="molecule type" value="Genomic_DNA"/>
</dbReference>
<dbReference type="PANTHER" id="PTHR18964:SF149">
    <property type="entry name" value="BIFUNCTIONAL UDP-N-ACETYLGLUCOSAMINE 2-EPIMERASE_N-ACETYLMANNOSAMINE KINASE"/>
    <property type="match status" value="1"/>
</dbReference>
<sequence>MDLRQGNWRSAVVTLDGVLHEQQSVRHRSRRPESVLANLHAAVETTRNQYGDRLRAVTLAVAGTVRDDHLMQAPTLGWGQVDLTAVTAGTGLPLLAGNDATLSGVAEARTGAAAGAGTALHLIVEVGVGGTLILDGIPASGATGAGGEYGHMPFGDRSRSCPCGASGCWDLEIDGRALAQHLREPEPDDPYAYAESVLQRLNEKRVARAVSRVTAALASGIAGLVNAHDPDVVTLGGLAVPLRAAAPVTFTDAYTAGLMTFHRASPPPVLDATHQEDGALRGAAALGLDHITTDTALAAWSETHP</sequence>
<dbReference type="Gene3D" id="3.30.420.40">
    <property type="match status" value="2"/>
</dbReference>
<comment type="similarity">
    <text evidence="1">Belongs to the ROK (NagC/XylR) family.</text>
</comment>
<evidence type="ECO:0000256" key="1">
    <source>
        <dbReference type="ARBA" id="ARBA00006479"/>
    </source>
</evidence>